<accession>Q0RHZ9</accession>
<dbReference type="RefSeq" id="WP_011605358.1">
    <property type="nucleotide sequence ID" value="NC_008278.1"/>
</dbReference>
<name>Q0RHZ9_FRAAA</name>
<organism evidence="1 2">
    <name type="scientific">Frankia alni (strain DSM 45986 / CECT 9034 / ACN14a)</name>
    <dbReference type="NCBI Taxonomy" id="326424"/>
    <lineage>
        <taxon>Bacteria</taxon>
        <taxon>Bacillati</taxon>
        <taxon>Actinomycetota</taxon>
        <taxon>Actinomycetes</taxon>
        <taxon>Frankiales</taxon>
        <taxon>Frankiaceae</taxon>
        <taxon>Frankia</taxon>
    </lineage>
</organism>
<dbReference type="HOGENOM" id="CLU_1903609_0_0_11"/>
<dbReference type="InterPro" id="IPR035992">
    <property type="entry name" value="Ricin_B-like_lectins"/>
</dbReference>
<evidence type="ECO:0000313" key="2">
    <source>
        <dbReference type="Proteomes" id="UP000000657"/>
    </source>
</evidence>
<gene>
    <name evidence="1" type="ordered locus">FRAAL4231</name>
</gene>
<evidence type="ECO:0008006" key="3">
    <source>
        <dbReference type="Google" id="ProtNLM"/>
    </source>
</evidence>
<dbReference type="OrthoDB" id="3213308at2"/>
<dbReference type="SUPFAM" id="SSF50370">
    <property type="entry name" value="Ricin B-like lectins"/>
    <property type="match status" value="1"/>
</dbReference>
<dbReference type="KEGG" id="fal:FRAAL4231"/>
<dbReference type="EMBL" id="CT573213">
    <property type="protein sequence ID" value="CAJ62873.1"/>
    <property type="molecule type" value="Genomic_DNA"/>
</dbReference>
<proteinExistence type="predicted"/>
<dbReference type="eggNOG" id="ENOG5034CHE">
    <property type="taxonomic scope" value="Bacteria"/>
</dbReference>
<dbReference type="Gene3D" id="2.80.10.50">
    <property type="match status" value="1"/>
</dbReference>
<reference evidence="1 2" key="1">
    <citation type="journal article" date="2007" name="Genome Res.">
        <title>Genome characteristics of facultatively symbiotic Frankia sp. strains reflect host range and host plant biogeography.</title>
        <authorList>
            <person name="Normand P."/>
            <person name="Lapierre P."/>
            <person name="Tisa L.S."/>
            <person name="Gogarten J.P."/>
            <person name="Alloisio N."/>
            <person name="Bagnarol E."/>
            <person name="Bassi C.A."/>
            <person name="Berry A.M."/>
            <person name="Bickhart D.M."/>
            <person name="Choisne N."/>
            <person name="Couloux A."/>
            <person name="Cournoyer B."/>
            <person name="Cruveiller S."/>
            <person name="Daubin V."/>
            <person name="Demange N."/>
            <person name="Francino M.P."/>
            <person name="Goltsman E."/>
            <person name="Huang Y."/>
            <person name="Kopp O.R."/>
            <person name="Labarre L."/>
            <person name="Lapidus A."/>
            <person name="Lavire C."/>
            <person name="Marechal J."/>
            <person name="Martinez M."/>
            <person name="Mastronunzio J.E."/>
            <person name="Mullin B.C."/>
            <person name="Niemann J."/>
            <person name="Pujic P."/>
            <person name="Rawnsley T."/>
            <person name="Rouy Z."/>
            <person name="Schenowitz C."/>
            <person name="Sellstedt A."/>
            <person name="Tavares F."/>
            <person name="Tomkins J.P."/>
            <person name="Vallenet D."/>
            <person name="Valverde C."/>
            <person name="Wall L.G."/>
            <person name="Wang Y."/>
            <person name="Medigue C."/>
            <person name="Benson D.R."/>
        </authorList>
    </citation>
    <scope>NUCLEOTIDE SEQUENCE [LARGE SCALE GENOMIC DNA]</scope>
    <source>
        <strain evidence="2">DSM 45986 / CECT 9034 / ACN14a</strain>
    </source>
</reference>
<dbReference type="AlphaFoldDB" id="Q0RHZ9"/>
<evidence type="ECO:0000313" key="1">
    <source>
        <dbReference type="EMBL" id="CAJ62873.1"/>
    </source>
</evidence>
<protein>
    <recommendedName>
        <fullName evidence="3">Ricin B lectin domain-containing protein</fullName>
    </recommendedName>
</protein>
<keyword evidence="2" id="KW-1185">Reference proteome</keyword>
<sequence>MAGVGDGVYRITLDGRQILTAFGGGDAVLLPERTDRQAWHVQKTEKETWVIRPADSSHFLGFDGEPETFERVRVSGQPSEWRIIDGPQSGTFTIGAPDSGLTLGLHPALVFPPLIALSPSFGEDKGWSFEKID</sequence>
<dbReference type="Proteomes" id="UP000000657">
    <property type="component" value="Chromosome"/>
</dbReference>